<organism evidence="2 3">
    <name type="scientific">Candidatus Ornithospirochaeta stercoripullorum</name>
    <dbReference type="NCBI Taxonomy" id="2840899"/>
    <lineage>
        <taxon>Bacteria</taxon>
        <taxon>Pseudomonadati</taxon>
        <taxon>Spirochaetota</taxon>
        <taxon>Spirochaetia</taxon>
        <taxon>Spirochaetales</taxon>
        <taxon>Spirochaetaceae</taxon>
        <taxon>Spirochaetaceae incertae sedis</taxon>
        <taxon>Candidatus Ornithospirochaeta</taxon>
    </lineage>
</organism>
<proteinExistence type="predicted"/>
<dbReference type="Proteomes" id="UP000823615">
    <property type="component" value="Unassembled WGS sequence"/>
</dbReference>
<evidence type="ECO:0000256" key="1">
    <source>
        <dbReference type="SAM" id="SignalP"/>
    </source>
</evidence>
<accession>A0A9D9H2U7</accession>
<evidence type="ECO:0000313" key="2">
    <source>
        <dbReference type="EMBL" id="MBO8437090.1"/>
    </source>
</evidence>
<feature type="signal peptide" evidence="1">
    <location>
        <begin position="1"/>
        <end position="23"/>
    </location>
</feature>
<dbReference type="PROSITE" id="PS51257">
    <property type="entry name" value="PROKAR_LIPOPROTEIN"/>
    <property type="match status" value="1"/>
</dbReference>
<dbReference type="AlphaFoldDB" id="A0A9D9H2U7"/>
<comment type="caution">
    <text evidence="2">The sequence shown here is derived from an EMBL/GenBank/DDBJ whole genome shotgun (WGS) entry which is preliminary data.</text>
</comment>
<feature type="chain" id="PRO_5038746051" description="Lipoprotein" evidence="1">
    <location>
        <begin position="24"/>
        <end position="344"/>
    </location>
</feature>
<protein>
    <recommendedName>
        <fullName evidence="4">Lipoprotein</fullName>
    </recommendedName>
</protein>
<keyword evidence="1" id="KW-0732">Signal</keyword>
<dbReference type="EMBL" id="JADIMT010000100">
    <property type="protein sequence ID" value="MBO8437090.1"/>
    <property type="molecule type" value="Genomic_DNA"/>
</dbReference>
<reference evidence="2" key="1">
    <citation type="submission" date="2020-10" db="EMBL/GenBank/DDBJ databases">
        <authorList>
            <person name="Gilroy R."/>
        </authorList>
    </citation>
    <scope>NUCLEOTIDE SEQUENCE</scope>
    <source>
        <strain evidence="2">7293</strain>
    </source>
</reference>
<name>A0A9D9H2U7_9SPIO</name>
<gene>
    <name evidence="2" type="ORF">IAA97_08945</name>
</gene>
<reference evidence="2" key="2">
    <citation type="journal article" date="2021" name="PeerJ">
        <title>Extensive microbial diversity within the chicken gut microbiome revealed by metagenomics and culture.</title>
        <authorList>
            <person name="Gilroy R."/>
            <person name="Ravi A."/>
            <person name="Getino M."/>
            <person name="Pursley I."/>
            <person name="Horton D.L."/>
            <person name="Alikhan N.F."/>
            <person name="Baker D."/>
            <person name="Gharbi K."/>
            <person name="Hall N."/>
            <person name="Watson M."/>
            <person name="Adriaenssens E.M."/>
            <person name="Foster-Nyarko E."/>
            <person name="Jarju S."/>
            <person name="Secka A."/>
            <person name="Antonio M."/>
            <person name="Oren A."/>
            <person name="Chaudhuri R.R."/>
            <person name="La Ragione R."/>
            <person name="Hildebrand F."/>
            <person name="Pallen M.J."/>
        </authorList>
    </citation>
    <scope>NUCLEOTIDE SEQUENCE</scope>
    <source>
        <strain evidence="2">7293</strain>
    </source>
</reference>
<evidence type="ECO:0008006" key="4">
    <source>
        <dbReference type="Google" id="ProtNLM"/>
    </source>
</evidence>
<evidence type="ECO:0000313" key="3">
    <source>
        <dbReference type="Proteomes" id="UP000823615"/>
    </source>
</evidence>
<sequence>MIKRALVILAAAFLLGSCATYTAREGYQRISIPETTGHPSTKYATILQENQYKTEEAIENSRKAAEHRAAMKREAEVNEYPEDLSMLTYPHVYTPKRTNSTAPDGITVIKVLMLPLGYEPLTVEDAERILGANSDITPDFVILTGSLENQVLGAKTAGWDAVTMEGGTVLHRPLLKEARESSSSFFITATKDIEIAPLSFEASMPSDENQAEAWAIALTDDESELATVTATAEAMSDREKILALSSSQPSGEDWIEFTPFRYRSDLDFPVSSYLEENDWLDTYRASHFTAETDGGTTRKLGNVYERLDFLYTQGLVPVSAISYPVMGLTDRTGTFAVLAEILVP</sequence>